<dbReference type="EMBL" id="AP018229">
    <property type="protein sequence ID" value="BAY87843.1"/>
    <property type="molecule type" value="Genomic_DNA"/>
</dbReference>
<evidence type="ECO:0000313" key="2">
    <source>
        <dbReference type="Proteomes" id="UP000218418"/>
    </source>
</evidence>
<evidence type="ECO:0000313" key="1">
    <source>
        <dbReference type="EMBL" id="BAY87843.1"/>
    </source>
</evidence>
<name>A0A1Z4M2X3_9CYAN</name>
<dbReference type="Proteomes" id="UP000218418">
    <property type="component" value="Plasmid plasmid2"/>
</dbReference>
<gene>
    <name evidence="1" type="ORF">NIES267_73670</name>
</gene>
<organism evidence="1 2">
    <name type="scientific">Calothrix parasitica NIES-267</name>
    <dbReference type="NCBI Taxonomy" id="1973488"/>
    <lineage>
        <taxon>Bacteria</taxon>
        <taxon>Bacillati</taxon>
        <taxon>Cyanobacteriota</taxon>
        <taxon>Cyanophyceae</taxon>
        <taxon>Nostocales</taxon>
        <taxon>Calotrichaceae</taxon>
        <taxon>Calothrix</taxon>
    </lineage>
</organism>
<dbReference type="AlphaFoldDB" id="A0A1Z4M2X3"/>
<reference evidence="1 2" key="1">
    <citation type="submission" date="2017-06" db="EMBL/GenBank/DDBJ databases">
        <title>Genome sequencing of cyanobaciteial culture collection at National Institute for Environmental Studies (NIES).</title>
        <authorList>
            <person name="Hirose Y."/>
            <person name="Shimura Y."/>
            <person name="Fujisawa T."/>
            <person name="Nakamura Y."/>
            <person name="Kawachi M."/>
        </authorList>
    </citation>
    <scope>NUCLEOTIDE SEQUENCE [LARGE SCALE GENOMIC DNA]</scope>
    <source>
        <strain evidence="1 2">NIES-267</strain>
        <plasmid evidence="2">Plasmid2 dna</plasmid>
    </source>
</reference>
<keyword evidence="1" id="KW-0614">Plasmid</keyword>
<sequence length="173" mass="19943">MELFTKKNMIIGGVIVLVAIPTALIGIPKAQERIEYYNYAQAKQPGIELGKTEEKLKENIHLALKNKNRENAYAMHCMDGGNTKSMRERKDQTFSEFWEQVLQEDYSESTIRLQTYEIQTSEIFVENIKADGQTFSREFLLGGRGGNSENSHKCASFIPFYNYENKTYFSDEN</sequence>
<proteinExistence type="predicted"/>
<protein>
    <submittedName>
        <fullName evidence="1">Uncharacterized protein</fullName>
    </submittedName>
</protein>
<geneLocation type="plasmid" evidence="2">
    <name>Plasmid2 dna</name>
</geneLocation>
<keyword evidence="2" id="KW-1185">Reference proteome</keyword>
<accession>A0A1Z4M2X3</accession>